<comment type="caution">
    <text evidence="2">The sequence shown here is derived from an EMBL/GenBank/DDBJ whole genome shotgun (WGS) entry which is preliminary data.</text>
</comment>
<protein>
    <submittedName>
        <fullName evidence="2">Protein NipSnapA</fullName>
    </submittedName>
</protein>
<accession>A0A0P5DN50</accession>
<dbReference type="PANTHER" id="PTHR21017">
    <property type="entry name" value="NIPSNAP-RELATED"/>
    <property type="match status" value="1"/>
</dbReference>
<dbReference type="InterPro" id="IPR012577">
    <property type="entry name" value="NIPSNAP"/>
</dbReference>
<dbReference type="SUPFAM" id="SSF54909">
    <property type="entry name" value="Dimeric alpha+beta barrel"/>
    <property type="match status" value="2"/>
</dbReference>
<dbReference type="Pfam" id="PF07978">
    <property type="entry name" value="NIPSNAP"/>
    <property type="match status" value="1"/>
</dbReference>
<sequence length="229" mass="26068">MLARNTNLLRRLVFPFQGRRNQHTESVVTTTKIYELRTYAIWPQHIKDFLNLTSEEFHLRTAQSKLIGYWTSELGGLNEVVHIWEYDSLEHRAQVRANLAGNTEWIQRYFAKILPWMSGQQNSVISVIPGIPLSNSIEKGVYQLQTFATSPDFSPHAPSPIFKGNKSDHLIGAFKTLHGNLNSAILLWKHSSLTAATNFVSEQMRSDDWKHIGSGHSKVLVPHKVSPLQ</sequence>
<keyword evidence="3" id="KW-1185">Reference proteome</keyword>
<dbReference type="GO" id="GO:0000423">
    <property type="term" value="P:mitophagy"/>
    <property type="evidence" value="ECO:0007669"/>
    <property type="project" value="UniProtKB-ARBA"/>
</dbReference>
<organism evidence="2 3">
    <name type="scientific">Daphnia magna</name>
    <dbReference type="NCBI Taxonomy" id="35525"/>
    <lineage>
        <taxon>Eukaryota</taxon>
        <taxon>Metazoa</taxon>
        <taxon>Ecdysozoa</taxon>
        <taxon>Arthropoda</taxon>
        <taxon>Crustacea</taxon>
        <taxon>Branchiopoda</taxon>
        <taxon>Diplostraca</taxon>
        <taxon>Cladocera</taxon>
        <taxon>Anomopoda</taxon>
        <taxon>Daphniidae</taxon>
        <taxon>Daphnia</taxon>
    </lineage>
</organism>
<comment type="similarity">
    <text evidence="1">Belongs to the NipSnap family.</text>
</comment>
<proteinExistence type="inferred from homology"/>
<dbReference type="AlphaFoldDB" id="A0A0P5DN50"/>
<evidence type="ECO:0000313" key="3">
    <source>
        <dbReference type="Proteomes" id="UP000076858"/>
    </source>
</evidence>
<dbReference type="InterPro" id="IPR051557">
    <property type="entry name" value="NipSnap_domain"/>
</dbReference>
<reference evidence="2 3" key="1">
    <citation type="submission" date="2016-03" db="EMBL/GenBank/DDBJ databases">
        <title>EvidentialGene: Evidence-directed Construction of Genes on Genomes.</title>
        <authorList>
            <person name="Gilbert D.G."/>
            <person name="Choi J.-H."/>
            <person name="Mockaitis K."/>
            <person name="Colbourne J."/>
            <person name="Pfrender M."/>
        </authorList>
    </citation>
    <scope>NUCLEOTIDE SEQUENCE [LARGE SCALE GENOMIC DNA]</scope>
    <source>
        <strain evidence="2 3">Xinb3</strain>
        <tissue evidence="2">Complete organism</tissue>
    </source>
</reference>
<dbReference type="EMBL" id="LRGB01000512">
    <property type="protein sequence ID" value="KZS18482.1"/>
    <property type="molecule type" value="Genomic_DNA"/>
</dbReference>
<evidence type="ECO:0000256" key="1">
    <source>
        <dbReference type="ARBA" id="ARBA00005291"/>
    </source>
</evidence>
<dbReference type="GO" id="GO:0005739">
    <property type="term" value="C:mitochondrion"/>
    <property type="evidence" value="ECO:0007669"/>
    <property type="project" value="TreeGrafter"/>
</dbReference>
<dbReference type="Proteomes" id="UP000076858">
    <property type="component" value="Unassembled WGS sequence"/>
</dbReference>
<name>A0A0P5DN50_9CRUS</name>
<dbReference type="PANTHER" id="PTHR21017:SF19">
    <property type="entry name" value="PROTEIN NIPSNAP HOMOLOG 3B"/>
    <property type="match status" value="1"/>
</dbReference>
<gene>
    <name evidence="2" type="ORF">APZ42_014979</name>
</gene>
<dbReference type="STRING" id="35525.A0A0P5DN50"/>
<dbReference type="OrthoDB" id="10262843at2759"/>
<dbReference type="InterPro" id="IPR011008">
    <property type="entry name" value="Dimeric_a/b-barrel"/>
</dbReference>
<evidence type="ECO:0000313" key="2">
    <source>
        <dbReference type="EMBL" id="KZS18482.1"/>
    </source>
</evidence>
<dbReference type="Gene3D" id="3.30.70.100">
    <property type="match status" value="2"/>
</dbReference>